<gene>
    <name evidence="2" type="ORF">C4900_01600</name>
</gene>
<evidence type="ECO:0000313" key="3">
    <source>
        <dbReference type="Proteomes" id="UP000253250"/>
    </source>
</evidence>
<comment type="caution">
    <text evidence="2">The sequence shown here is derived from an EMBL/GenBank/DDBJ whole genome shotgun (WGS) entry which is preliminary data.</text>
</comment>
<dbReference type="InterPro" id="IPR000073">
    <property type="entry name" value="AB_hydrolase_1"/>
</dbReference>
<accession>A0A368HGP1</accession>
<dbReference type="EMBL" id="PSYR01000001">
    <property type="protein sequence ID" value="RCN58516.1"/>
    <property type="molecule type" value="Genomic_DNA"/>
</dbReference>
<dbReference type="Pfam" id="PF00561">
    <property type="entry name" value="Abhydrolase_1"/>
    <property type="match status" value="1"/>
</dbReference>
<dbReference type="Gene3D" id="3.40.50.1820">
    <property type="entry name" value="alpha/beta hydrolase"/>
    <property type="match status" value="1"/>
</dbReference>
<dbReference type="AlphaFoldDB" id="A0A368HGP1"/>
<dbReference type="InterPro" id="IPR029058">
    <property type="entry name" value="AB_hydrolase_fold"/>
</dbReference>
<protein>
    <submittedName>
        <fullName evidence="2">Pimeloyl-[acyl-carrier protein] methyl ester esterase</fullName>
    </submittedName>
</protein>
<dbReference type="InterPro" id="IPR050228">
    <property type="entry name" value="Carboxylesterase_BioH"/>
</dbReference>
<reference evidence="2 3" key="1">
    <citation type="submission" date="2018-02" db="EMBL/GenBank/DDBJ databases">
        <title>Insights into the biology of acidophilic members of the Acidiferrobacteraceae family derived from comparative genomic analyses.</title>
        <authorList>
            <person name="Issotta F."/>
            <person name="Thyssen C."/>
            <person name="Mena C."/>
            <person name="Moya A."/>
            <person name="Bellenberg S."/>
            <person name="Sproer C."/>
            <person name="Covarrubias P.C."/>
            <person name="Sand W."/>
            <person name="Quatrini R."/>
            <person name="Vera M."/>
        </authorList>
    </citation>
    <scope>NUCLEOTIDE SEQUENCE [LARGE SCALE GENOMIC DNA]</scope>
    <source>
        <strain evidence="3">m-1</strain>
    </source>
</reference>
<dbReference type="Proteomes" id="UP000253250">
    <property type="component" value="Unassembled WGS sequence"/>
</dbReference>
<feature type="domain" description="AB hydrolase-1" evidence="1">
    <location>
        <begin position="2"/>
        <end position="222"/>
    </location>
</feature>
<name>A0A368HGP1_9GAMM</name>
<dbReference type="PRINTS" id="PR00111">
    <property type="entry name" value="ABHYDROLASE"/>
</dbReference>
<evidence type="ECO:0000259" key="1">
    <source>
        <dbReference type="Pfam" id="PF00561"/>
    </source>
</evidence>
<proteinExistence type="predicted"/>
<dbReference type="PANTHER" id="PTHR43194">
    <property type="entry name" value="HYDROLASE ALPHA/BETA FOLD FAMILY"/>
    <property type="match status" value="1"/>
</dbReference>
<dbReference type="PANTHER" id="PTHR43194:SF5">
    <property type="entry name" value="PIMELOYL-[ACYL-CARRIER PROTEIN] METHYL ESTER ESTERASE"/>
    <property type="match status" value="1"/>
</dbReference>
<sequence>MLLLVHGWGLNRRVFAGLEQALALPCASLDLPGHGQAPYEPGALDPDTLAAGLAARYPGAHAWLGWSLGGLIALTLAARHPESVSRLILIGATPRFVRADDWPHGTEPAVFQAFAKQLAVDHEAALRRFLTLQAGAGARSEVRALMADLEGGGVPQPQALAEGLAVLQESDCRPLLRAVRAPTLLLHGIDDTIVSIEAARATAALMPDARLCAIGRGHAPFLNALPQSAALIRDFLDE</sequence>
<dbReference type="SUPFAM" id="SSF53474">
    <property type="entry name" value="alpha/beta-Hydrolases"/>
    <property type="match status" value="1"/>
</dbReference>
<evidence type="ECO:0000313" key="2">
    <source>
        <dbReference type="EMBL" id="RCN58516.1"/>
    </source>
</evidence>
<keyword evidence="3" id="KW-1185">Reference proteome</keyword>
<organism evidence="2 3">
    <name type="scientific">Acidiferrobacter thiooxydans</name>
    <dbReference type="NCBI Taxonomy" id="163359"/>
    <lineage>
        <taxon>Bacteria</taxon>
        <taxon>Pseudomonadati</taxon>
        <taxon>Pseudomonadota</taxon>
        <taxon>Gammaproteobacteria</taxon>
        <taxon>Acidiferrobacterales</taxon>
        <taxon>Acidiferrobacteraceae</taxon>
        <taxon>Acidiferrobacter</taxon>
    </lineage>
</organism>
<dbReference type="RefSeq" id="WP_114282192.1">
    <property type="nucleotide sequence ID" value="NZ_PSYR01000001.1"/>
</dbReference>